<dbReference type="Gene3D" id="2.80.10.50">
    <property type="match status" value="1"/>
</dbReference>
<dbReference type="EMBL" id="JBIAHM010000021">
    <property type="protein sequence ID" value="MFE9605775.1"/>
    <property type="molecule type" value="Genomic_DNA"/>
</dbReference>
<sequence>MNTKNKLGRAAGIAIAAAGIVALNLPGEASASTAEAGLPICTIKTTNGHYLTAVDGGGHTTNAIQSDRTVASTWEKFALVPAGDNLHVGLRTSNGNYLTAVGGGGQANADAIHTDATVLSTWEEFRVYSEPTLIQVVNGDFLTAVDGGGRTTEAVHTNATLSGLGSWEVFQLACTHDL</sequence>
<feature type="chain" id="PRO_5045577015" evidence="1">
    <location>
        <begin position="32"/>
        <end position="178"/>
    </location>
</feature>
<dbReference type="InterPro" id="IPR008999">
    <property type="entry name" value="Actin-crosslinking"/>
</dbReference>
<evidence type="ECO:0000313" key="3">
    <source>
        <dbReference type="Proteomes" id="UP001601303"/>
    </source>
</evidence>
<feature type="signal peptide" evidence="1">
    <location>
        <begin position="1"/>
        <end position="31"/>
    </location>
</feature>
<protein>
    <submittedName>
        <fullName evidence="2">Uncharacterized protein</fullName>
    </submittedName>
</protein>
<gene>
    <name evidence="2" type="ORF">ACFYNQ_45475</name>
</gene>
<keyword evidence="3" id="KW-1185">Reference proteome</keyword>
<dbReference type="RefSeq" id="WP_388114516.1">
    <property type="nucleotide sequence ID" value="NZ_JBIAHM010000021.1"/>
</dbReference>
<dbReference type="SUPFAM" id="SSF50405">
    <property type="entry name" value="Actin-crosslinking proteins"/>
    <property type="match status" value="1"/>
</dbReference>
<keyword evidence="1" id="KW-0732">Signal</keyword>
<dbReference type="CDD" id="cd00257">
    <property type="entry name" value="beta-trefoil_FSCN-like"/>
    <property type="match status" value="1"/>
</dbReference>
<accession>A0ABW6MHZ9</accession>
<evidence type="ECO:0000256" key="1">
    <source>
        <dbReference type="SAM" id="SignalP"/>
    </source>
</evidence>
<dbReference type="Proteomes" id="UP001601303">
    <property type="component" value="Unassembled WGS sequence"/>
</dbReference>
<proteinExistence type="predicted"/>
<reference evidence="2 3" key="1">
    <citation type="submission" date="2024-10" db="EMBL/GenBank/DDBJ databases">
        <title>The Natural Products Discovery Center: Release of the First 8490 Sequenced Strains for Exploring Actinobacteria Biosynthetic Diversity.</title>
        <authorList>
            <person name="Kalkreuter E."/>
            <person name="Kautsar S.A."/>
            <person name="Yang D."/>
            <person name="Bader C.D."/>
            <person name="Teijaro C.N."/>
            <person name="Fluegel L."/>
            <person name="Davis C.M."/>
            <person name="Simpson J.R."/>
            <person name="Lauterbach L."/>
            <person name="Steele A.D."/>
            <person name="Gui C."/>
            <person name="Meng S."/>
            <person name="Li G."/>
            <person name="Viehrig K."/>
            <person name="Ye F."/>
            <person name="Su P."/>
            <person name="Kiefer A.F."/>
            <person name="Nichols A."/>
            <person name="Cepeda A.J."/>
            <person name="Yan W."/>
            <person name="Fan B."/>
            <person name="Jiang Y."/>
            <person name="Adhikari A."/>
            <person name="Zheng C.-J."/>
            <person name="Schuster L."/>
            <person name="Cowan T.M."/>
            <person name="Smanski M.J."/>
            <person name="Chevrette M.G."/>
            <person name="De Carvalho L.P.S."/>
            <person name="Shen B."/>
        </authorList>
    </citation>
    <scope>NUCLEOTIDE SEQUENCE [LARGE SCALE GENOMIC DNA]</scope>
    <source>
        <strain evidence="2 3">NPDC006488</strain>
    </source>
</reference>
<organism evidence="2 3">
    <name type="scientific">Streptomyces hokutonensis</name>
    <dbReference type="NCBI Taxonomy" id="1306990"/>
    <lineage>
        <taxon>Bacteria</taxon>
        <taxon>Bacillati</taxon>
        <taxon>Actinomycetota</taxon>
        <taxon>Actinomycetes</taxon>
        <taxon>Kitasatosporales</taxon>
        <taxon>Streptomycetaceae</taxon>
        <taxon>Streptomyces</taxon>
    </lineage>
</organism>
<comment type="caution">
    <text evidence="2">The sequence shown here is derived from an EMBL/GenBank/DDBJ whole genome shotgun (WGS) entry which is preliminary data.</text>
</comment>
<name>A0ABW6MHZ9_9ACTN</name>
<evidence type="ECO:0000313" key="2">
    <source>
        <dbReference type="EMBL" id="MFE9605775.1"/>
    </source>
</evidence>